<evidence type="ECO:0000313" key="1">
    <source>
        <dbReference type="EMBL" id="CAH7673046.1"/>
    </source>
</evidence>
<gene>
    <name evidence="1" type="ORF">PPACK8108_LOCUS7904</name>
</gene>
<dbReference type="EMBL" id="CALTRL010001572">
    <property type="protein sequence ID" value="CAH7673046.1"/>
    <property type="molecule type" value="Genomic_DNA"/>
</dbReference>
<proteinExistence type="predicted"/>
<name>A0AAV0ATT0_PHAPC</name>
<protein>
    <submittedName>
        <fullName evidence="1">Uncharacterized protein</fullName>
    </submittedName>
</protein>
<sequence>MVVVDLDDAEVKLEMISEVSLSYGSGNGRDRSTRLDVLCCDLSGIVVVEEDGNGEEGNNEQFGDEGASKRDFCGCDIKDTFEHVEG</sequence>
<dbReference type="Proteomes" id="UP001153365">
    <property type="component" value="Unassembled WGS sequence"/>
</dbReference>
<dbReference type="AlphaFoldDB" id="A0AAV0ATT0"/>
<accession>A0AAV0ATT0</accession>
<evidence type="ECO:0000313" key="2">
    <source>
        <dbReference type="Proteomes" id="UP001153365"/>
    </source>
</evidence>
<organism evidence="1 2">
    <name type="scientific">Phakopsora pachyrhizi</name>
    <name type="common">Asian soybean rust disease fungus</name>
    <dbReference type="NCBI Taxonomy" id="170000"/>
    <lineage>
        <taxon>Eukaryota</taxon>
        <taxon>Fungi</taxon>
        <taxon>Dikarya</taxon>
        <taxon>Basidiomycota</taxon>
        <taxon>Pucciniomycotina</taxon>
        <taxon>Pucciniomycetes</taxon>
        <taxon>Pucciniales</taxon>
        <taxon>Phakopsoraceae</taxon>
        <taxon>Phakopsora</taxon>
    </lineage>
</organism>
<keyword evidence="2" id="KW-1185">Reference proteome</keyword>
<reference evidence="1" key="1">
    <citation type="submission" date="2022-06" db="EMBL/GenBank/DDBJ databases">
        <authorList>
            <consortium name="SYNGENTA / RWTH Aachen University"/>
        </authorList>
    </citation>
    <scope>NUCLEOTIDE SEQUENCE</scope>
</reference>
<comment type="caution">
    <text evidence="1">The sequence shown here is derived from an EMBL/GenBank/DDBJ whole genome shotgun (WGS) entry which is preliminary data.</text>
</comment>